<dbReference type="RefSeq" id="WP_048667387.1">
    <property type="nucleotide sequence ID" value="NZ_CAWMAS010000112.1"/>
</dbReference>
<keyword evidence="2" id="KW-1185">Reference proteome</keyword>
<protein>
    <submittedName>
        <fullName evidence="1">Uncharacterized protein</fullName>
    </submittedName>
</protein>
<evidence type="ECO:0000313" key="1">
    <source>
        <dbReference type="EMBL" id="CDS94439.1"/>
    </source>
</evidence>
<accession>A0ABP1WLR8</accession>
<reference evidence="1 2" key="1">
    <citation type="submission" date="2014-06" db="EMBL/GenBank/DDBJ databases">
        <authorList>
            <person name="Le Roux F."/>
        </authorList>
    </citation>
    <scope>NUCLEOTIDE SEQUENCE [LARGE SCALE GENOMIC DNA]</scope>
    <source>
        <strain evidence="1 2">J5-4</strain>
    </source>
</reference>
<dbReference type="EMBL" id="CCJX01000004">
    <property type="protein sequence ID" value="CDS94439.1"/>
    <property type="molecule type" value="Genomic_DNA"/>
</dbReference>
<organism evidence="1 2">
    <name type="scientific">Vibrio crassostreae</name>
    <dbReference type="NCBI Taxonomy" id="246167"/>
    <lineage>
        <taxon>Bacteria</taxon>
        <taxon>Pseudomonadati</taxon>
        <taxon>Pseudomonadota</taxon>
        <taxon>Gammaproteobacteria</taxon>
        <taxon>Vibrionales</taxon>
        <taxon>Vibrionaceae</taxon>
        <taxon>Vibrio</taxon>
    </lineage>
</organism>
<proteinExistence type="predicted"/>
<gene>
    <name evidence="1" type="ORF">VCR4J5_1010001</name>
</gene>
<dbReference type="Proteomes" id="UP000049077">
    <property type="component" value="Unassembled WGS sequence"/>
</dbReference>
<name>A0ABP1WLR8_9VIBR</name>
<sequence>MEVEKRRKTRRSRKTIDLPDEVIDYIECNIQLSVRSSGNCLIIGLGGVRNWYEDAPHYKRLEKIFKIKFTEEQAVAINRKVNSHLKRELKAEQKARSNYINKNLERFGDGKQYSDLVGITPYDL</sequence>
<comment type="caution">
    <text evidence="1">The sequence shown here is derived from an EMBL/GenBank/DDBJ whole genome shotgun (WGS) entry which is preliminary data.</text>
</comment>
<evidence type="ECO:0000313" key="2">
    <source>
        <dbReference type="Proteomes" id="UP000049077"/>
    </source>
</evidence>